<comment type="caution">
    <text evidence="8">The sequence shown here is derived from an EMBL/GenBank/DDBJ whole genome shotgun (WGS) entry which is preliminary data.</text>
</comment>
<dbReference type="GeneID" id="19168749"/>
<dbReference type="GO" id="GO:0006351">
    <property type="term" value="P:DNA-templated transcription"/>
    <property type="evidence" value="ECO:0007669"/>
    <property type="project" value="InterPro"/>
</dbReference>
<dbReference type="CDD" id="cd12148">
    <property type="entry name" value="fungal_TF_MHR"/>
    <property type="match status" value="1"/>
</dbReference>
<dbReference type="InterPro" id="IPR007219">
    <property type="entry name" value="XnlR_reg_dom"/>
</dbReference>
<dbReference type="Pfam" id="PF04082">
    <property type="entry name" value="Fungal_trans"/>
    <property type="match status" value="1"/>
</dbReference>
<dbReference type="EMBL" id="AMGY01000004">
    <property type="protein sequence ID" value="EXJ83964.1"/>
    <property type="molecule type" value="Genomic_DNA"/>
</dbReference>
<dbReference type="PANTHER" id="PTHR47171:SF6">
    <property type="entry name" value="SPECIFIC TRANSCRIPTION FACTOR, PUTATIVE (AFU_ORTHOLOGUE AFUA_2G06130)-RELATED"/>
    <property type="match status" value="1"/>
</dbReference>
<keyword evidence="1" id="KW-0862">Zinc</keyword>
<keyword evidence="4" id="KW-0804">Transcription</keyword>
<sequence length="343" mass="38376">MTMGVEYLRQQYFRSVGVYSTIIAGSSEQALVMLYFTHINPLLPLIDRAIFEQQYREGKGSPHLIRAICLVALRLASAAPYIQDSSPEYAFHLSQVGESIVRSAQGSQEGDYRNLTAALDLKLYTALRAAVIEGNLESDRICRIRILALMSLAMPFSCDNPDEGHRSTWYLHQAITEAQSLGLHVKSSSMEKSNPCTQRLALRCETSQADTALWWSLYVLDRLGTITNPGKPYYIQDRDIGLERPRLQGSEPPDGGNHCRCPLAAWIDQIGTLEHRFKLRISKIPVQEGSQLEEWSEGSSMGPRKPSQQEINAHELSVSSAEVFASTYSYASCRVPMSQTLTR</sequence>
<reference evidence="8 9" key="1">
    <citation type="submission" date="2013-03" db="EMBL/GenBank/DDBJ databases">
        <title>The Genome Sequence of Capronia epimyces CBS 606.96.</title>
        <authorList>
            <consortium name="The Broad Institute Genomics Platform"/>
            <person name="Cuomo C."/>
            <person name="de Hoog S."/>
            <person name="Gorbushina A."/>
            <person name="Walker B."/>
            <person name="Young S.K."/>
            <person name="Zeng Q."/>
            <person name="Gargeya S."/>
            <person name="Fitzgerald M."/>
            <person name="Haas B."/>
            <person name="Abouelleil A."/>
            <person name="Allen A.W."/>
            <person name="Alvarado L."/>
            <person name="Arachchi H.M."/>
            <person name="Berlin A.M."/>
            <person name="Chapman S.B."/>
            <person name="Gainer-Dewar J."/>
            <person name="Goldberg J."/>
            <person name="Griggs A."/>
            <person name="Gujja S."/>
            <person name="Hansen M."/>
            <person name="Howarth C."/>
            <person name="Imamovic A."/>
            <person name="Ireland A."/>
            <person name="Larimer J."/>
            <person name="McCowan C."/>
            <person name="Murphy C."/>
            <person name="Pearson M."/>
            <person name="Poon T.W."/>
            <person name="Priest M."/>
            <person name="Roberts A."/>
            <person name="Saif S."/>
            <person name="Shea T."/>
            <person name="Sisk P."/>
            <person name="Sykes S."/>
            <person name="Wortman J."/>
            <person name="Nusbaum C."/>
            <person name="Birren B."/>
        </authorList>
    </citation>
    <scope>NUCLEOTIDE SEQUENCE [LARGE SCALE GENOMIC DNA]</scope>
    <source>
        <strain evidence="8 9">CBS 606.96</strain>
    </source>
</reference>
<dbReference type="OrthoDB" id="10031947at2759"/>
<dbReference type="STRING" id="1182542.W9YNX4"/>
<evidence type="ECO:0000256" key="5">
    <source>
        <dbReference type="ARBA" id="ARBA00023242"/>
    </source>
</evidence>
<evidence type="ECO:0000256" key="4">
    <source>
        <dbReference type="ARBA" id="ARBA00023163"/>
    </source>
</evidence>
<dbReference type="GO" id="GO:0003677">
    <property type="term" value="F:DNA binding"/>
    <property type="evidence" value="ECO:0007669"/>
    <property type="project" value="UniProtKB-KW"/>
</dbReference>
<dbReference type="Proteomes" id="UP000019478">
    <property type="component" value="Unassembled WGS sequence"/>
</dbReference>
<dbReference type="HOGENOM" id="CLU_808927_0_0_1"/>
<proteinExistence type="predicted"/>
<keyword evidence="2" id="KW-0805">Transcription regulation</keyword>
<keyword evidence="5" id="KW-0539">Nucleus</keyword>
<keyword evidence="3" id="KW-0238">DNA-binding</keyword>
<keyword evidence="9" id="KW-1185">Reference proteome</keyword>
<gene>
    <name evidence="8" type="ORF">A1O3_04631</name>
</gene>
<evidence type="ECO:0000313" key="8">
    <source>
        <dbReference type="EMBL" id="EXJ83964.1"/>
    </source>
</evidence>
<accession>W9YNX4</accession>
<evidence type="ECO:0000256" key="6">
    <source>
        <dbReference type="SAM" id="MobiDB-lite"/>
    </source>
</evidence>
<protein>
    <recommendedName>
        <fullName evidence="7">Xylanolytic transcriptional activator regulatory domain-containing protein</fullName>
    </recommendedName>
</protein>
<evidence type="ECO:0000256" key="2">
    <source>
        <dbReference type="ARBA" id="ARBA00023015"/>
    </source>
</evidence>
<evidence type="ECO:0000256" key="3">
    <source>
        <dbReference type="ARBA" id="ARBA00023125"/>
    </source>
</evidence>
<evidence type="ECO:0000256" key="1">
    <source>
        <dbReference type="ARBA" id="ARBA00022833"/>
    </source>
</evidence>
<dbReference type="PANTHER" id="PTHR47171">
    <property type="entry name" value="FARA-RELATED"/>
    <property type="match status" value="1"/>
</dbReference>
<evidence type="ECO:0000259" key="7">
    <source>
        <dbReference type="SMART" id="SM00906"/>
    </source>
</evidence>
<dbReference type="InterPro" id="IPR052073">
    <property type="entry name" value="Amide_Lactam_Regulators"/>
</dbReference>
<feature type="region of interest" description="Disordered" evidence="6">
    <location>
        <begin position="292"/>
        <end position="311"/>
    </location>
</feature>
<feature type="domain" description="Xylanolytic transcriptional activator regulatory" evidence="7">
    <location>
        <begin position="167"/>
        <end position="251"/>
    </location>
</feature>
<evidence type="ECO:0000313" key="9">
    <source>
        <dbReference type="Proteomes" id="UP000019478"/>
    </source>
</evidence>
<dbReference type="RefSeq" id="XP_007732949.1">
    <property type="nucleotide sequence ID" value="XM_007734759.1"/>
</dbReference>
<dbReference type="AlphaFoldDB" id="W9YNX4"/>
<organism evidence="8 9">
    <name type="scientific">Capronia epimyces CBS 606.96</name>
    <dbReference type="NCBI Taxonomy" id="1182542"/>
    <lineage>
        <taxon>Eukaryota</taxon>
        <taxon>Fungi</taxon>
        <taxon>Dikarya</taxon>
        <taxon>Ascomycota</taxon>
        <taxon>Pezizomycotina</taxon>
        <taxon>Eurotiomycetes</taxon>
        <taxon>Chaetothyriomycetidae</taxon>
        <taxon>Chaetothyriales</taxon>
        <taxon>Herpotrichiellaceae</taxon>
        <taxon>Capronia</taxon>
    </lineage>
</organism>
<dbReference type="GO" id="GO:0008270">
    <property type="term" value="F:zinc ion binding"/>
    <property type="evidence" value="ECO:0007669"/>
    <property type="project" value="InterPro"/>
</dbReference>
<dbReference type="SMART" id="SM00906">
    <property type="entry name" value="Fungal_trans"/>
    <property type="match status" value="1"/>
</dbReference>
<name>W9YNX4_9EURO</name>